<feature type="transmembrane region" description="Helical" evidence="3">
    <location>
        <begin position="602"/>
        <end position="624"/>
    </location>
</feature>
<evidence type="ECO:0000313" key="6">
    <source>
        <dbReference type="EMBL" id="AKJ65705.1"/>
    </source>
</evidence>
<dbReference type="PATRIC" id="fig|1609981.3.peg.2591"/>
<evidence type="ECO:0000259" key="5">
    <source>
        <dbReference type="Pfam" id="PF23357"/>
    </source>
</evidence>
<dbReference type="InterPro" id="IPR055396">
    <property type="entry name" value="DUF7088"/>
</dbReference>
<keyword evidence="3" id="KW-0812">Transmembrane</keyword>
<feature type="region of interest" description="Disordered" evidence="2">
    <location>
        <begin position="413"/>
        <end position="452"/>
    </location>
</feature>
<dbReference type="KEGG" id="vbl:L21SP4_02483"/>
<name>A0A0G3ELN3_9BACT</name>
<keyword evidence="1" id="KW-0175">Coiled coil</keyword>
<dbReference type="Pfam" id="PF23357">
    <property type="entry name" value="DUF7088"/>
    <property type="match status" value="1"/>
</dbReference>
<keyword evidence="7" id="KW-1185">Reference proteome</keyword>
<evidence type="ECO:0000256" key="3">
    <source>
        <dbReference type="SAM" id="Phobius"/>
    </source>
</evidence>
<dbReference type="RefSeq" id="WP_052882904.1">
    <property type="nucleotide sequence ID" value="NZ_CP010904.1"/>
</dbReference>
<dbReference type="EMBL" id="CP010904">
    <property type="protein sequence ID" value="AKJ65705.1"/>
    <property type="molecule type" value="Genomic_DNA"/>
</dbReference>
<feature type="domain" description="DUF7088" evidence="5">
    <location>
        <begin position="43"/>
        <end position="130"/>
    </location>
</feature>
<evidence type="ECO:0000256" key="2">
    <source>
        <dbReference type="SAM" id="MobiDB-lite"/>
    </source>
</evidence>
<dbReference type="Proteomes" id="UP000035268">
    <property type="component" value="Chromosome"/>
</dbReference>
<feature type="coiled-coil region" evidence="1">
    <location>
        <begin position="523"/>
        <end position="605"/>
    </location>
</feature>
<reference evidence="7" key="1">
    <citation type="submission" date="2015-02" db="EMBL/GenBank/DDBJ databases">
        <title>Description and complete genome sequence of the first cultured representative of the subdivision 5 of the Verrucomicrobia phylum.</title>
        <authorList>
            <person name="Spring S."/>
            <person name="Bunk B."/>
            <person name="Sproer C."/>
            <person name="Klenk H.-P."/>
        </authorList>
    </citation>
    <scope>NUCLEOTIDE SEQUENCE [LARGE SCALE GENOMIC DNA]</scope>
    <source>
        <strain evidence="7">L21-Fru-AB</strain>
    </source>
</reference>
<protein>
    <submittedName>
        <fullName evidence="6">Gliding-associated putative ABC transporter substrate-binding component GldG</fullName>
    </submittedName>
</protein>
<keyword evidence="3" id="KW-0472">Membrane</keyword>
<accession>A0A0G3ELN3</accession>
<feature type="compositionally biased region" description="Acidic residues" evidence="2">
    <location>
        <begin position="429"/>
        <end position="442"/>
    </location>
</feature>
<organism evidence="6 7">
    <name type="scientific">Kiritimatiella glycovorans</name>
    <dbReference type="NCBI Taxonomy" id="1307763"/>
    <lineage>
        <taxon>Bacteria</taxon>
        <taxon>Pseudomonadati</taxon>
        <taxon>Kiritimatiellota</taxon>
        <taxon>Kiritimatiellia</taxon>
        <taxon>Kiritimatiellales</taxon>
        <taxon>Kiritimatiellaceae</taxon>
        <taxon>Kiritimatiella</taxon>
    </lineage>
</organism>
<keyword evidence="3" id="KW-1133">Transmembrane helix</keyword>
<evidence type="ECO:0000313" key="7">
    <source>
        <dbReference type="Proteomes" id="UP000035268"/>
    </source>
</evidence>
<reference evidence="6 7" key="2">
    <citation type="journal article" date="2016" name="ISME J.">
        <title>Characterization of the first cultured representative of Verrucomicrobia subdivision 5 indicates the proposal of a novel phylum.</title>
        <authorList>
            <person name="Spring S."/>
            <person name="Bunk B."/>
            <person name="Sproer C."/>
            <person name="Schumann P."/>
            <person name="Rohde M."/>
            <person name="Tindall B.J."/>
            <person name="Klenk H.P."/>
        </authorList>
    </citation>
    <scope>NUCLEOTIDE SEQUENCE [LARGE SCALE GENOMIC DNA]</scope>
    <source>
        <strain evidence="6 7">L21-Fru-AB</strain>
    </source>
</reference>
<dbReference type="STRING" id="1307763.L21SP4_02483"/>
<dbReference type="Pfam" id="PF09822">
    <property type="entry name" value="ABC_transp_aux"/>
    <property type="match status" value="1"/>
</dbReference>
<feature type="domain" description="ABC-type uncharacterised transport system" evidence="4">
    <location>
        <begin position="180"/>
        <end position="495"/>
    </location>
</feature>
<sequence>MSGRASQYHRLAGVTGVFLVLAIVVALNVVFAPLRLRSDMTAENLYTLSEGTGEILSELPRTVTLKFFFSRSNEDTPVALRQYADRVYDLLQEYRARSGGRIILEKYDPKPDSDAEEWAMRYGLESQSVDPFSPAGLYFGVVAVSGKQEAVLPFLAPQMEPRLEYHLTRMLYEVTREDQPVLGVLSPLPVMGAPRNPYNPQQRGGGPWALVEELRKQVEVRRVETSAETIPEDLDALLLVHPAGLSEKTLYAIDQFVLRGGRLLAFTDPMCLVQQMTSPMGGMQAMQQGMASNLDRLTGGWGIRSAQGVVWDPALGSMVGAGQGRAERNNTFLSVRESGFDPEDPATSGLNFMLMPFAGAFDVTPKDGVEVDRLIESSGDARLQQGMQAQFGGGRPAGAAETRTLALRVSGSFASAFPDGPPEDPQAAGEEDGNGEPEEQTQETEAHIDQSDGDAIAVLVGDADMLYDRFCIEEMNFFGQTTSRPLNDNLNFALNLVEQITGSEALIGLRSRGSYDRPFTKVRELERRAEERWKAEEERLQQELRELQGRLRELQRAREDQQEYILSPEQKDEIEKFRTKRFEIQQQLKEVRKNLRRDIEKLGLMLKVINIGAVPLVVAVFGVVHGIRRRRAGR</sequence>
<dbReference type="AlphaFoldDB" id="A0A0G3ELN3"/>
<gene>
    <name evidence="6" type="ORF">L21SP4_02483</name>
</gene>
<evidence type="ECO:0000256" key="1">
    <source>
        <dbReference type="SAM" id="Coils"/>
    </source>
</evidence>
<dbReference type="InterPro" id="IPR019196">
    <property type="entry name" value="ABC_transp_unknown"/>
</dbReference>
<dbReference type="OrthoDB" id="9777219at2"/>
<evidence type="ECO:0000259" key="4">
    <source>
        <dbReference type="Pfam" id="PF09822"/>
    </source>
</evidence>
<proteinExistence type="predicted"/>
<feature type="transmembrane region" description="Helical" evidence="3">
    <location>
        <begin position="12"/>
        <end position="34"/>
    </location>
</feature>